<evidence type="ECO:0000313" key="1">
    <source>
        <dbReference type="EMBL" id="RDX92123.1"/>
    </source>
</evidence>
<comment type="caution">
    <text evidence="1">The sequence shown here is derived from an EMBL/GenBank/DDBJ whole genome shotgun (WGS) entry which is preliminary data.</text>
</comment>
<gene>
    <name evidence="1" type="ORF">CR513_25793</name>
</gene>
<dbReference type="Proteomes" id="UP000257109">
    <property type="component" value="Unassembled WGS sequence"/>
</dbReference>
<protein>
    <submittedName>
        <fullName evidence="1">Uncharacterized protein</fullName>
    </submittedName>
</protein>
<accession>A0A371GP42</accession>
<organism evidence="1 2">
    <name type="scientific">Mucuna pruriens</name>
    <name type="common">Velvet bean</name>
    <name type="synonym">Dolichos pruriens</name>
    <dbReference type="NCBI Taxonomy" id="157652"/>
    <lineage>
        <taxon>Eukaryota</taxon>
        <taxon>Viridiplantae</taxon>
        <taxon>Streptophyta</taxon>
        <taxon>Embryophyta</taxon>
        <taxon>Tracheophyta</taxon>
        <taxon>Spermatophyta</taxon>
        <taxon>Magnoliopsida</taxon>
        <taxon>eudicotyledons</taxon>
        <taxon>Gunneridae</taxon>
        <taxon>Pentapetalae</taxon>
        <taxon>rosids</taxon>
        <taxon>fabids</taxon>
        <taxon>Fabales</taxon>
        <taxon>Fabaceae</taxon>
        <taxon>Papilionoideae</taxon>
        <taxon>50 kb inversion clade</taxon>
        <taxon>NPAAA clade</taxon>
        <taxon>indigoferoid/millettioid clade</taxon>
        <taxon>Phaseoleae</taxon>
        <taxon>Mucuna</taxon>
    </lineage>
</organism>
<feature type="non-terminal residue" evidence="1">
    <location>
        <position position="1"/>
    </location>
</feature>
<evidence type="ECO:0000313" key="2">
    <source>
        <dbReference type="Proteomes" id="UP000257109"/>
    </source>
</evidence>
<dbReference type="AlphaFoldDB" id="A0A371GP42"/>
<reference evidence="1" key="1">
    <citation type="submission" date="2018-05" db="EMBL/GenBank/DDBJ databases">
        <title>Draft genome of Mucuna pruriens seed.</title>
        <authorList>
            <person name="Nnadi N.E."/>
            <person name="Vos R."/>
            <person name="Hasami M.H."/>
            <person name="Devisetty U.K."/>
            <person name="Aguiy J.C."/>
        </authorList>
    </citation>
    <scope>NUCLEOTIDE SEQUENCE [LARGE SCALE GENOMIC DNA]</scope>
    <source>
        <strain evidence="1">JCA_2017</strain>
    </source>
</reference>
<proteinExistence type="predicted"/>
<keyword evidence="2" id="KW-1185">Reference proteome</keyword>
<dbReference type="EMBL" id="QJKJ01004943">
    <property type="protein sequence ID" value="RDX92123.1"/>
    <property type="molecule type" value="Genomic_DNA"/>
</dbReference>
<name>A0A371GP42_MUCPR</name>
<sequence>MVNEICVVDNLRLENQLTELTSLVRQLAIGQHQPSIAAKVYGICTFVKYPTDMCPTLQEIDVHAGTLSMEFAMKHHTKDHSLFGIDLIDELVEEHFQLDTDNDDISNFAGDTDIFDCLGSIPAKVNDDESGEVHNLSDFKDDIINLADLICKYEDSGCSSNTEVQVAKTKKQLSAQVAMMFITKYELANRSRD</sequence>